<evidence type="ECO:0000313" key="2">
    <source>
        <dbReference type="Proteomes" id="UP000827069"/>
    </source>
</evidence>
<dbReference type="Proteomes" id="UP000827069">
    <property type="component" value="Chromosome"/>
</dbReference>
<proteinExistence type="predicted"/>
<gene>
    <name evidence="1" type="ORF">I6L31_04685</name>
</gene>
<dbReference type="RefSeq" id="WP_005004885.1">
    <property type="nucleotide sequence ID" value="NZ_CP079898.1"/>
</dbReference>
<dbReference type="Pfam" id="PF06291">
    <property type="entry name" value="Lambda_Bor"/>
    <property type="match status" value="1"/>
</dbReference>
<evidence type="ECO:0000313" key="1">
    <source>
        <dbReference type="EMBL" id="QXZ24078.1"/>
    </source>
</evidence>
<dbReference type="EMBL" id="CP079898">
    <property type="protein sequence ID" value="QXZ24078.1"/>
    <property type="molecule type" value="Genomic_DNA"/>
</dbReference>
<accession>A0ABD7F6U5</accession>
<reference evidence="1 2" key="1">
    <citation type="submission" date="2021-07" db="EMBL/GenBank/DDBJ databases">
        <title>FDA dAtabase for Regulatory Grade micrObial Sequences (FDA-ARGOS): Supporting development and validation of Infectious Disease Dx tests.</title>
        <authorList>
            <person name="Sproer C."/>
            <person name="Gronow S."/>
            <person name="Severitt S."/>
            <person name="Schroder I."/>
            <person name="Tallon L."/>
            <person name="Sadzewicz L."/>
            <person name="Zhao X."/>
            <person name="Boylan J."/>
            <person name="Ott S."/>
            <person name="Bowen H."/>
            <person name="Vavikolanu K."/>
            <person name="Mehta A."/>
            <person name="Aluvathingal J."/>
            <person name="Nadendla S."/>
            <person name="Lowell S."/>
            <person name="Myers T."/>
            <person name="Yan Y."/>
        </authorList>
    </citation>
    <scope>NUCLEOTIDE SEQUENCE [LARGE SCALE GENOMIC DNA]</scope>
    <source>
        <strain evidence="1 2">FDAARGOS_1401</strain>
    </source>
</reference>
<dbReference type="PROSITE" id="PS51257">
    <property type="entry name" value="PROKAR_LIPOPROTEIN"/>
    <property type="match status" value="1"/>
</dbReference>
<organism evidence="1 2">
    <name type="scientific">Acinetobacter septicus</name>
    <dbReference type="NCBI Taxonomy" id="465797"/>
    <lineage>
        <taxon>Bacteria</taxon>
        <taxon>Pseudomonadati</taxon>
        <taxon>Pseudomonadota</taxon>
        <taxon>Gammaproteobacteria</taxon>
        <taxon>Moraxellales</taxon>
        <taxon>Moraxellaceae</taxon>
        <taxon>Acinetobacter</taxon>
    </lineage>
</organism>
<dbReference type="InterPro" id="IPR010438">
    <property type="entry name" value="Lambda_Bor"/>
</dbReference>
<sequence>MKNIMAILMIGSIVLTTGCATQTGLIHKSASVTPKYSESQSFFLSGIGQEKQVNAANICGGADKVAKVQSKLEPKDLFFGIITLGIYTPHTANVYCQE</sequence>
<keyword evidence="2" id="KW-1185">Reference proteome</keyword>
<protein>
    <submittedName>
        <fullName evidence="1">Bor family protein</fullName>
    </submittedName>
</protein>
<dbReference type="AlphaFoldDB" id="A0ABD7F6U5"/>
<name>A0ABD7F6U5_9GAMM</name>